<evidence type="ECO:0000313" key="5">
    <source>
        <dbReference type="EMBL" id="CEM55906.1"/>
    </source>
</evidence>
<gene>
    <name evidence="5" type="ORF">Cvel_13924</name>
</gene>
<accession>A0A0G4IF58</accession>
<feature type="region of interest" description="Disordered" evidence="3">
    <location>
        <begin position="172"/>
        <end position="256"/>
    </location>
</feature>
<feature type="compositionally biased region" description="Low complexity" evidence="3">
    <location>
        <begin position="489"/>
        <end position="499"/>
    </location>
</feature>
<proteinExistence type="inferred from homology"/>
<feature type="region of interest" description="Disordered" evidence="3">
    <location>
        <begin position="124"/>
        <end position="149"/>
    </location>
</feature>
<feature type="compositionally biased region" description="Polar residues" evidence="3">
    <location>
        <begin position="100"/>
        <end position="111"/>
    </location>
</feature>
<dbReference type="PANTHER" id="PTHR33643">
    <property type="entry name" value="UREASE ACCESSORY PROTEIN D"/>
    <property type="match status" value="1"/>
</dbReference>
<dbReference type="AlphaFoldDB" id="A0A0G4IF58"/>
<dbReference type="InterPro" id="IPR002669">
    <property type="entry name" value="UreD"/>
</dbReference>
<comment type="similarity">
    <text evidence="1">Belongs to the UreD family.</text>
</comment>
<feature type="compositionally biased region" description="Basic and acidic residues" evidence="3">
    <location>
        <begin position="172"/>
        <end position="189"/>
    </location>
</feature>
<keyword evidence="4" id="KW-0732">Signal</keyword>
<dbReference type="Pfam" id="PF01774">
    <property type="entry name" value="UreD"/>
    <property type="match status" value="1"/>
</dbReference>
<feature type="signal peptide" evidence="4">
    <location>
        <begin position="1"/>
        <end position="19"/>
    </location>
</feature>
<dbReference type="EMBL" id="CDMZ01005922">
    <property type="protein sequence ID" value="CEM55906.1"/>
    <property type="molecule type" value="Genomic_DNA"/>
</dbReference>
<feature type="region of interest" description="Disordered" evidence="3">
    <location>
        <begin position="321"/>
        <end position="340"/>
    </location>
</feature>
<organism evidence="5">
    <name type="scientific">Chromera velia CCMP2878</name>
    <dbReference type="NCBI Taxonomy" id="1169474"/>
    <lineage>
        <taxon>Eukaryota</taxon>
        <taxon>Sar</taxon>
        <taxon>Alveolata</taxon>
        <taxon>Colpodellida</taxon>
        <taxon>Chromeraceae</taxon>
        <taxon>Chromera</taxon>
    </lineage>
</organism>
<sequence>MKGPVLLLSVNVFVFLSRASRITLKMPPPLHSSLPVCVSLSFLPPFLRCGRCRWALLSPYGGGLVDGDCVDVTVKVASSGRAVISGLGFGKVYKQVQGVGQTETGNPQSRPLSREMGNLITGERWEAQADSGDGRREEEKPEEKGLEFSGVEQRIRAEVRISQEVELLWRDTEDKGEKEEEEKKGEEGGKANVFLKKGRRVEEKENWNRGAVPTNFGGMGGNFSSSSSSSSFSSSSSSASCSSSRKQRERERPFGDRSSLGSLLLLDWVAAGREASGERWAFEEFSSRIRVGIRKESGEGEGEGEKRRSDDVFRDFTLLTGHQQHQPGTNGPPPSSSSASSSPFSLFGLCLVLGPQLRAAACRLAAGVCERKAERVWPPPQAVVALNSQHHCWSPQQQQQQAGNTNRLAQGQYGHGGQSGQRTSGGFSFVPNRRRMGMWPEREVLLSCSAVRLQVCSEEEDEPDSSHGCFIRSLEKEKEKEQSVEAGAGSRQASPSGSGSSFVSVVSGVSLPSGVESYGSAEAAEQERIEEGLDGVVVRIASRSTERALEEVEGLLRDAGVFKILGGNPLSGVV</sequence>
<feature type="compositionally biased region" description="Low complexity" evidence="3">
    <location>
        <begin position="224"/>
        <end position="244"/>
    </location>
</feature>
<feature type="region of interest" description="Disordered" evidence="3">
    <location>
        <begin position="397"/>
        <end position="425"/>
    </location>
</feature>
<protein>
    <submittedName>
        <fullName evidence="5">Uncharacterized protein</fullName>
    </submittedName>
</protein>
<feature type="region of interest" description="Disordered" evidence="3">
    <location>
        <begin position="100"/>
        <end position="119"/>
    </location>
</feature>
<evidence type="ECO:0000256" key="1">
    <source>
        <dbReference type="ARBA" id="ARBA00007177"/>
    </source>
</evidence>
<feature type="compositionally biased region" description="Basic and acidic residues" evidence="3">
    <location>
        <begin position="246"/>
        <end position="255"/>
    </location>
</feature>
<dbReference type="VEuPathDB" id="CryptoDB:Cvel_13924"/>
<evidence type="ECO:0000256" key="3">
    <source>
        <dbReference type="SAM" id="MobiDB-lite"/>
    </source>
</evidence>
<name>A0A0G4IF58_9ALVE</name>
<keyword evidence="2" id="KW-0143">Chaperone</keyword>
<reference evidence="5" key="1">
    <citation type="submission" date="2014-11" db="EMBL/GenBank/DDBJ databases">
        <authorList>
            <person name="Otto D Thomas"/>
            <person name="Naeem Raeece"/>
        </authorList>
    </citation>
    <scope>NUCLEOTIDE SEQUENCE</scope>
</reference>
<feature type="region of interest" description="Disordered" evidence="3">
    <location>
        <begin position="480"/>
        <end position="499"/>
    </location>
</feature>
<evidence type="ECO:0000256" key="2">
    <source>
        <dbReference type="ARBA" id="ARBA00023186"/>
    </source>
</evidence>
<feature type="chain" id="PRO_5005192957" evidence="4">
    <location>
        <begin position="20"/>
        <end position="574"/>
    </location>
</feature>
<evidence type="ECO:0000256" key="4">
    <source>
        <dbReference type="SAM" id="SignalP"/>
    </source>
</evidence>
<dbReference type="GO" id="GO:0016151">
    <property type="term" value="F:nickel cation binding"/>
    <property type="evidence" value="ECO:0007669"/>
    <property type="project" value="InterPro"/>
</dbReference>
<dbReference type="PANTHER" id="PTHR33643:SF1">
    <property type="entry name" value="UREASE ACCESSORY PROTEIN D"/>
    <property type="match status" value="1"/>
</dbReference>
<feature type="compositionally biased region" description="Basic and acidic residues" evidence="3">
    <location>
        <begin position="124"/>
        <end position="146"/>
    </location>
</feature>